<feature type="region of interest" description="Disordered" evidence="1">
    <location>
        <begin position="1"/>
        <end position="40"/>
    </location>
</feature>
<evidence type="ECO:0000313" key="2">
    <source>
        <dbReference type="EMBL" id="CAD9808394.1"/>
    </source>
</evidence>
<feature type="compositionally biased region" description="Polar residues" evidence="1">
    <location>
        <begin position="102"/>
        <end position="126"/>
    </location>
</feature>
<feature type="compositionally biased region" description="Low complexity" evidence="1">
    <location>
        <begin position="127"/>
        <end position="157"/>
    </location>
</feature>
<dbReference type="AlphaFoldDB" id="A0A7S2U6E5"/>
<organism evidence="2">
    <name type="scientific">Attheya septentrionalis</name>
    <dbReference type="NCBI Taxonomy" id="420275"/>
    <lineage>
        <taxon>Eukaryota</taxon>
        <taxon>Sar</taxon>
        <taxon>Stramenopiles</taxon>
        <taxon>Ochrophyta</taxon>
        <taxon>Bacillariophyta</taxon>
        <taxon>Coscinodiscophyceae</taxon>
        <taxon>Chaetocerotophycidae</taxon>
        <taxon>Chaetocerotales</taxon>
        <taxon>Attheyaceae</taxon>
        <taxon>Attheya</taxon>
    </lineage>
</organism>
<accession>A0A7S2U6E5</accession>
<proteinExistence type="predicted"/>
<evidence type="ECO:0000256" key="1">
    <source>
        <dbReference type="SAM" id="MobiDB-lite"/>
    </source>
</evidence>
<protein>
    <submittedName>
        <fullName evidence="2">Uncharacterized protein</fullName>
    </submittedName>
</protein>
<sequence length="274" mass="28869">MPGEMEEVNKGTRKSKRARNVEPDSPSSLHRLAGSNKSNRALRNLATVGGMAGRAKYESDPAVQWQLFAAPSAASAATSSLSAPASAHTPDLPPPPPATDSVAQSSPGTTFSTLICSPCTPNRNEQASTTSTTPTARSATDAASLPTTTPTPTSAGTKRPAPSPCVVHFDPSAKLDSLDATRSSSFAAKSFTLIEKKVGKVVRRVSDRIIAAALKAEIIATMKKMGMTISYDEWKATPKEDRIPVPLTVTLDMWDGRSGRQDGHTTRSLAIALQ</sequence>
<gene>
    <name evidence="2" type="ORF">ASEP1449_LOCUS216</name>
</gene>
<dbReference type="EMBL" id="HBHQ01000346">
    <property type="protein sequence ID" value="CAD9808394.1"/>
    <property type="molecule type" value="Transcribed_RNA"/>
</dbReference>
<name>A0A7S2U6E5_9STRA</name>
<reference evidence="2" key="1">
    <citation type="submission" date="2021-01" db="EMBL/GenBank/DDBJ databases">
        <authorList>
            <person name="Corre E."/>
            <person name="Pelletier E."/>
            <person name="Niang G."/>
            <person name="Scheremetjew M."/>
            <person name="Finn R."/>
            <person name="Kale V."/>
            <person name="Holt S."/>
            <person name="Cochrane G."/>
            <person name="Meng A."/>
            <person name="Brown T."/>
            <person name="Cohen L."/>
        </authorList>
    </citation>
    <scope>NUCLEOTIDE SEQUENCE</scope>
    <source>
        <strain evidence="2">CCMP2084</strain>
    </source>
</reference>
<feature type="region of interest" description="Disordered" evidence="1">
    <location>
        <begin position="80"/>
        <end position="165"/>
    </location>
</feature>
<feature type="compositionally biased region" description="Low complexity" evidence="1">
    <location>
        <begin position="80"/>
        <end position="90"/>
    </location>
</feature>